<comment type="caution">
    <text evidence="11">The sequence shown here is derived from an EMBL/GenBank/DDBJ whole genome shotgun (WGS) entry which is preliminary data.</text>
</comment>
<evidence type="ECO:0000256" key="4">
    <source>
        <dbReference type="ARBA" id="ARBA00022989"/>
    </source>
</evidence>
<feature type="domain" description="Polycystin cation channel PKD1/PKD2" evidence="9">
    <location>
        <begin position="540"/>
        <end position="759"/>
    </location>
</feature>
<feature type="transmembrane region" description="Helical" evidence="8">
    <location>
        <begin position="70"/>
        <end position="88"/>
    </location>
</feature>
<dbReference type="Proteomes" id="UP000276133">
    <property type="component" value="Unassembled WGS sequence"/>
</dbReference>
<comment type="subcellular location">
    <subcellularLocation>
        <location evidence="1">Membrane</location>
        <topology evidence="1">Multi-pass membrane protein</topology>
    </subcellularLocation>
</comment>
<organism evidence="11 12">
    <name type="scientific">Brachionus plicatilis</name>
    <name type="common">Marine rotifer</name>
    <name type="synonym">Brachionus muelleri</name>
    <dbReference type="NCBI Taxonomy" id="10195"/>
    <lineage>
        <taxon>Eukaryota</taxon>
        <taxon>Metazoa</taxon>
        <taxon>Spiralia</taxon>
        <taxon>Gnathifera</taxon>
        <taxon>Rotifera</taxon>
        <taxon>Eurotatoria</taxon>
        <taxon>Monogononta</taxon>
        <taxon>Pseudotrocha</taxon>
        <taxon>Ploima</taxon>
        <taxon>Brachionidae</taxon>
        <taxon>Brachionus</taxon>
    </lineage>
</organism>
<dbReference type="Gene3D" id="1.10.287.70">
    <property type="match status" value="1"/>
</dbReference>
<feature type="transmembrane region" description="Helical" evidence="8">
    <location>
        <begin position="731"/>
        <end position="754"/>
    </location>
</feature>
<evidence type="ECO:0000256" key="7">
    <source>
        <dbReference type="PIRSR" id="PIRSR603915-2"/>
    </source>
</evidence>
<name>A0A3M7S4Z3_BRAPC</name>
<dbReference type="STRING" id="10195.A0A3M7S4Z3"/>
<dbReference type="GO" id="GO:0016020">
    <property type="term" value="C:membrane"/>
    <property type="evidence" value="ECO:0007669"/>
    <property type="project" value="UniProtKB-SubCell"/>
</dbReference>
<evidence type="ECO:0000256" key="6">
    <source>
        <dbReference type="ARBA" id="ARBA00023180"/>
    </source>
</evidence>
<keyword evidence="6" id="KW-0325">Glycoprotein</keyword>
<dbReference type="PRINTS" id="PR01433">
    <property type="entry name" value="POLYCYSTIN2"/>
</dbReference>
<feature type="transmembrane region" description="Helical" evidence="8">
    <location>
        <begin position="108"/>
        <end position="132"/>
    </location>
</feature>
<evidence type="ECO:0000259" key="9">
    <source>
        <dbReference type="Pfam" id="PF08016"/>
    </source>
</evidence>
<keyword evidence="12" id="KW-1185">Reference proteome</keyword>
<dbReference type="EMBL" id="REGN01002026">
    <property type="protein sequence ID" value="RNA30894.1"/>
    <property type="molecule type" value="Genomic_DNA"/>
</dbReference>
<dbReference type="OrthoDB" id="444119at2759"/>
<dbReference type="SUPFAM" id="SSF81324">
    <property type="entry name" value="Voltage-gated potassium channels"/>
    <property type="match status" value="1"/>
</dbReference>
<feature type="transmembrane region" description="Helical" evidence="8">
    <location>
        <begin position="581"/>
        <end position="599"/>
    </location>
</feature>
<evidence type="ECO:0000256" key="2">
    <source>
        <dbReference type="ARBA" id="ARBA00007200"/>
    </source>
</evidence>
<dbReference type="Pfam" id="PF20519">
    <property type="entry name" value="Polycystin_dom"/>
    <property type="match status" value="1"/>
</dbReference>
<dbReference type="Pfam" id="PF08016">
    <property type="entry name" value="PKD_channel"/>
    <property type="match status" value="1"/>
</dbReference>
<keyword evidence="4 8" id="KW-1133">Transmembrane helix</keyword>
<evidence type="ECO:0000313" key="11">
    <source>
        <dbReference type="EMBL" id="RNA30894.1"/>
    </source>
</evidence>
<reference evidence="11 12" key="1">
    <citation type="journal article" date="2018" name="Sci. Rep.">
        <title>Genomic signatures of local adaptation to the degree of environmental predictability in rotifers.</title>
        <authorList>
            <person name="Franch-Gras L."/>
            <person name="Hahn C."/>
            <person name="Garcia-Roger E.M."/>
            <person name="Carmona M.J."/>
            <person name="Serra M."/>
            <person name="Gomez A."/>
        </authorList>
    </citation>
    <scope>NUCLEOTIDE SEQUENCE [LARGE SCALE GENOMIC DNA]</scope>
    <source>
        <strain evidence="11">HYR1</strain>
    </source>
</reference>
<dbReference type="InterPro" id="IPR003915">
    <property type="entry name" value="PKD_2"/>
</dbReference>
<protein>
    <submittedName>
        <fullName evidence="11">Polycystic kidney disease 1-like 2</fullName>
    </submittedName>
</protein>
<dbReference type="InterPro" id="IPR013122">
    <property type="entry name" value="PKD1_2_channel"/>
</dbReference>
<dbReference type="GO" id="GO:0005262">
    <property type="term" value="F:calcium channel activity"/>
    <property type="evidence" value="ECO:0007669"/>
    <property type="project" value="TreeGrafter"/>
</dbReference>
<gene>
    <name evidence="11" type="ORF">BpHYR1_015576</name>
</gene>
<feature type="disulfide bond" evidence="7">
    <location>
        <begin position="396"/>
        <end position="405"/>
    </location>
</feature>
<dbReference type="InterPro" id="IPR051223">
    <property type="entry name" value="Polycystin"/>
</dbReference>
<keyword evidence="5 8" id="KW-0472">Membrane</keyword>
<feature type="transmembrane region" description="Helical" evidence="8">
    <location>
        <begin position="671"/>
        <end position="692"/>
    </location>
</feature>
<dbReference type="AlphaFoldDB" id="A0A3M7S4Z3"/>
<dbReference type="InterPro" id="IPR046791">
    <property type="entry name" value="Polycystin_dom"/>
</dbReference>
<dbReference type="PANTHER" id="PTHR10877">
    <property type="entry name" value="POLYCYSTIN FAMILY MEMBER"/>
    <property type="match status" value="1"/>
</dbReference>
<evidence type="ECO:0000313" key="12">
    <source>
        <dbReference type="Proteomes" id="UP000276133"/>
    </source>
</evidence>
<evidence type="ECO:0000256" key="5">
    <source>
        <dbReference type="ARBA" id="ARBA00023136"/>
    </source>
</evidence>
<feature type="transmembrane region" description="Helical" evidence="8">
    <location>
        <begin position="303"/>
        <end position="322"/>
    </location>
</feature>
<feature type="transmembrane region" description="Helical" evidence="8">
    <location>
        <begin position="541"/>
        <end position="561"/>
    </location>
</feature>
<keyword evidence="3 8" id="KW-0812">Transmembrane</keyword>
<dbReference type="GO" id="GO:0005509">
    <property type="term" value="F:calcium ion binding"/>
    <property type="evidence" value="ECO:0007669"/>
    <property type="project" value="InterPro"/>
</dbReference>
<dbReference type="PANTHER" id="PTHR10877:SF194">
    <property type="entry name" value="LOCATION OF VULVA DEFECTIVE 1"/>
    <property type="match status" value="1"/>
</dbReference>
<dbReference type="GO" id="GO:0050982">
    <property type="term" value="P:detection of mechanical stimulus"/>
    <property type="evidence" value="ECO:0007669"/>
    <property type="project" value="TreeGrafter"/>
</dbReference>
<sequence>MRSKTKNIRFSLDRDDGLIDRNLNVAGDAEKKNLKYLLSRQTKDRLSDGHLWFSIVIRPPLSSFTRLDRLTCAFVLLAITMLANILYYDVDASPKAPGLQIGPFSLTAQQIGIGIMTNLICFPPSFLLIQLFTRSQAKRNRSQQVKEALDKSTNTKLNKYTLNPLPGTKTKRSKKFQFPWWVKILAYILSVIFATVSLFFIIIKGISFGDEKVTKWLTSFLVSILTSFLLTQPIQVAAITFLLVLIFRKADSLTNFDDSIELENHYQPSEETAPATDYHKTKNVSPCDSKRERYIRQKQAVTMLREIVFYSIFLIILFVVTYTNKDTKSFNYQQSLRNLFNVESLSQVKTSHQVFDWIRQNAVRAFNPKGALIQDHTSFMVGYPIIRQLRIHKEHCLSFDQSAYCYHDYGLFNQDKASYGIGWSPNKTLERLEDSFGYKSSDQLESYPYLGILTNFYGGGYVYNVNTSHSMHSINSDLSRLEELGWIDAQTRGVLVEFSLYNVNLNLFSYCTILFEFLPTGTILNSARFEPVVLYNRDKSMFYFTTVFNLLYIAFICFFMVKEIRSAIKNGLVYFKQLWNYVEWTLFAFSWAVLAIYVYRQYSKDDLFEKLKKKDSGELIKLQLLSYWNEVLGMLLGFLGFFGTLKFLKLLRFNNSIRIFMDTLRYGFTELIQFMIVFLIFWAAFVQLIYLVEFDKSVAFSSIVRTFSTTFSMILNKLPPNLYSSTDSTFKVLYCVTFYMVLVFVLLNMLITLITEKYDFVRKKGVQRHDSILFEYFREKFEQMIEKLRFLKTKSDEDTKADYLIRSRNFEDSFFKLVQACEQYNSSTSEEIKIYEEKLKIEIENSIQ</sequence>
<evidence type="ECO:0000256" key="1">
    <source>
        <dbReference type="ARBA" id="ARBA00004141"/>
    </source>
</evidence>
<feature type="transmembrane region" description="Helical" evidence="8">
    <location>
        <begin position="223"/>
        <end position="247"/>
    </location>
</feature>
<feature type="transmembrane region" description="Helical" evidence="8">
    <location>
        <begin position="631"/>
        <end position="651"/>
    </location>
</feature>
<feature type="domain" description="Polycystin" evidence="10">
    <location>
        <begin position="345"/>
        <end position="534"/>
    </location>
</feature>
<evidence type="ECO:0000256" key="8">
    <source>
        <dbReference type="SAM" id="Phobius"/>
    </source>
</evidence>
<proteinExistence type="inferred from homology"/>
<evidence type="ECO:0000259" key="10">
    <source>
        <dbReference type="Pfam" id="PF20519"/>
    </source>
</evidence>
<evidence type="ECO:0000256" key="3">
    <source>
        <dbReference type="ARBA" id="ARBA00022692"/>
    </source>
</evidence>
<comment type="similarity">
    <text evidence="2">Belongs to the polycystin family.</text>
</comment>
<accession>A0A3M7S4Z3</accession>
<feature type="transmembrane region" description="Helical" evidence="8">
    <location>
        <begin position="180"/>
        <end position="203"/>
    </location>
</feature>